<sequence>MTRTTAYEIVQDAIREIVPDADFSAVGPDDKYREALEIDSLDFESLVELLAERTGLRIDEDDYPRLTTLGDAADFLAERQS</sequence>
<evidence type="ECO:0000313" key="2">
    <source>
        <dbReference type="EMBL" id="MBC9715923.1"/>
    </source>
</evidence>
<accession>A0ABR7SKH5</accession>
<dbReference type="InterPro" id="IPR036736">
    <property type="entry name" value="ACP-like_sf"/>
</dbReference>
<gene>
    <name evidence="2" type="ORF">H9Y04_25615</name>
</gene>
<evidence type="ECO:0000313" key="3">
    <source>
        <dbReference type="Proteomes" id="UP000642284"/>
    </source>
</evidence>
<dbReference type="EMBL" id="JACTVJ010000012">
    <property type="protein sequence ID" value="MBC9715923.1"/>
    <property type="molecule type" value="Genomic_DNA"/>
</dbReference>
<dbReference type="SUPFAM" id="SSF47336">
    <property type="entry name" value="ACP-like"/>
    <property type="match status" value="1"/>
</dbReference>
<keyword evidence="3" id="KW-1185">Reference proteome</keyword>
<comment type="caution">
    <text evidence="2">The sequence shown here is derived from an EMBL/GenBank/DDBJ whole genome shotgun (WGS) entry which is preliminary data.</text>
</comment>
<protein>
    <submittedName>
        <fullName evidence="2">Acyl carrier protein</fullName>
    </submittedName>
</protein>
<dbReference type="Proteomes" id="UP000642284">
    <property type="component" value="Unassembled WGS sequence"/>
</dbReference>
<organism evidence="2 3">
    <name type="scientific">Streptomyces polyasparticus</name>
    <dbReference type="NCBI Taxonomy" id="2767826"/>
    <lineage>
        <taxon>Bacteria</taxon>
        <taxon>Bacillati</taxon>
        <taxon>Actinomycetota</taxon>
        <taxon>Actinomycetes</taxon>
        <taxon>Kitasatosporales</taxon>
        <taxon>Streptomycetaceae</taxon>
        <taxon>Streptomyces</taxon>
    </lineage>
</organism>
<dbReference type="PROSITE" id="PS50075">
    <property type="entry name" value="CARRIER"/>
    <property type="match status" value="1"/>
</dbReference>
<proteinExistence type="predicted"/>
<feature type="domain" description="Carrier" evidence="1">
    <location>
        <begin position="4"/>
        <end position="80"/>
    </location>
</feature>
<reference evidence="2 3" key="1">
    <citation type="submission" date="2020-08" db="EMBL/GenBank/DDBJ databases">
        <title>Genemic of Streptomyces polyaspartic.</title>
        <authorList>
            <person name="Liu W."/>
        </authorList>
    </citation>
    <scope>NUCLEOTIDE SEQUENCE [LARGE SCALE GENOMIC DNA]</scope>
    <source>
        <strain evidence="2 3">TRM66268-LWL</strain>
    </source>
</reference>
<dbReference type="Gene3D" id="1.10.1200.10">
    <property type="entry name" value="ACP-like"/>
    <property type="match status" value="1"/>
</dbReference>
<dbReference type="InterPro" id="IPR009081">
    <property type="entry name" value="PP-bd_ACP"/>
</dbReference>
<dbReference type="Pfam" id="PF00550">
    <property type="entry name" value="PP-binding"/>
    <property type="match status" value="1"/>
</dbReference>
<evidence type="ECO:0000259" key="1">
    <source>
        <dbReference type="PROSITE" id="PS50075"/>
    </source>
</evidence>
<name>A0ABR7SKH5_9ACTN</name>